<feature type="domain" description="Polysaccharide lyase 8 N-terminal alpha-helical" evidence="7">
    <location>
        <begin position="58"/>
        <end position="280"/>
    </location>
</feature>
<feature type="domain" description="Polysaccharide lyase family 8 central" evidence="5">
    <location>
        <begin position="393"/>
        <end position="635"/>
    </location>
</feature>
<dbReference type="InterPro" id="IPR012970">
    <property type="entry name" value="Lyase_8_alpha_N"/>
</dbReference>
<reference evidence="8" key="1">
    <citation type="submission" date="2019-01" db="EMBL/GenBank/DDBJ databases">
        <title>Draft genome sequences of three monokaryotic isolates of the white-rot basidiomycete fungus Dichomitus squalens.</title>
        <authorList>
            <consortium name="DOE Joint Genome Institute"/>
            <person name="Lopez S.C."/>
            <person name="Andreopoulos B."/>
            <person name="Pangilinan J."/>
            <person name="Lipzen A."/>
            <person name="Riley R."/>
            <person name="Ahrendt S."/>
            <person name="Ng V."/>
            <person name="Barry K."/>
            <person name="Daum C."/>
            <person name="Grigoriev I.V."/>
            <person name="Hilden K.S."/>
            <person name="Makela M.R."/>
            <person name="de Vries R.P."/>
        </authorList>
    </citation>
    <scope>NUCLEOTIDE SEQUENCE [LARGE SCALE GENOMIC DNA]</scope>
    <source>
        <strain evidence="8">OM18370.1</strain>
    </source>
</reference>
<evidence type="ECO:0000313" key="8">
    <source>
        <dbReference type="EMBL" id="TBU35212.1"/>
    </source>
</evidence>
<evidence type="ECO:0000259" key="7">
    <source>
        <dbReference type="Pfam" id="PF08124"/>
    </source>
</evidence>
<evidence type="ECO:0000256" key="2">
    <source>
        <dbReference type="ARBA" id="ARBA00022729"/>
    </source>
</evidence>
<dbReference type="InterPro" id="IPR003159">
    <property type="entry name" value="Lyase_8_central_dom"/>
</dbReference>
<dbReference type="SUPFAM" id="SSF48230">
    <property type="entry name" value="Chondroitin AC/alginate lyase"/>
    <property type="match status" value="1"/>
</dbReference>
<dbReference type="Gene3D" id="2.60.220.10">
    <property type="entry name" value="Polysaccharide lyase family 8-like, C-terminal"/>
    <property type="match status" value="1"/>
</dbReference>
<gene>
    <name evidence="8" type="ORF">BD311DRAFT_649302</name>
</gene>
<dbReference type="GO" id="GO:0005576">
    <property type="term" value="C:extracellular region"/>
    <property type="evidence" value="ECO:0007669"/>
    <property type="project" value="InterPro"/>
</dbReference>
<dbReference type="Pfam" id="PF02884">
    <property type="entry name" value="Lyase_8_C"/>
    <property type="match status" value="1"/>
</dbReference>
<dbReference type="InterPro" id="IPR008929">
    <property type="entry name" value="Chondroitin_lyas"/>
</dbReference>
<dbReference type="InterPro" id="IPR004103">
    <property type="entry name" value="Lyase_8_C"/>
</dbReference>
<organism evidence="8">
    <name type="scientific">Dichomitus squalens</name>
    <dbReference type="NCBI Taxonomy" id="114155"/>
    <lineage>
        <taxon>Eukaryota</taxon>
        <taxon>Fungi</taxon>
        <taxon>Dikarya</taxon>
        <taxon>Basidiomycota</taxon>
        <taxon>Agaricomycotina</taxon>
        <taxon>Agaricomycetes</taxon>
        <taxon>Polyporales</taxon>
        <taxon>Polyporaceae</taxon>
        <taxon>Dichomitus</taxon>
    </lineage>
</organism>
<name>A0A4Q9N7A0_9APHY</name>
<dbReference type="Proteomes" id="UP000292957">
    <property type="component" value="Unassembled WGS sequence"/>
</dbReference>
<keyword evidence="2 4" id="KW-0732">Signal</keyword>
<dbReference type="SUPFAM" id="SSF49863">
    <property type="entry name" value="Hyaluronate lyase-like, C-terminal domain"/>
    <property type="match status" value="1"/>
</dbReference>
<feature type="signal peptide" evidence="4">
    <location>
        <begin position="1"/>
        <end position="17"/>
    </location>
</feature>
<evidence type="ECO:0000259" key="5">
    <source>
        <dbReference type="Pfam" id="PF02278"/>
    </source>
</evidence>
<proteinExistence type="inferred from homology"/>
<dbReference type="Pfam" id="PF02278">
    <property type="entry name" value="Lyase_8"/>
    <property type="match status" value="1"/>
</dbReference>
<dbReference type="AlphaFoldDB" id="A0A4Q9N7A0"/>
<dbReference type="GO" id="GO:0016837">
    <property type="term" value="F:carbon-oxygen lyase activity, acting on polysaccharides"/>
    <property type="evidence" value="ECO:0007669"/>
    <property type="project" value="UniProtKB-ARBA"/>
</dbReference>
<dbReference type="GO" id="GO:0005975">
    <property type="term" value="P:carbohydrate metabolic process"/>
    <property type="evidence" value="ECO:0007669"/>
    <property type="project" value="InterPro"/>
</dbReference>
<dbReference type="PANTHER" id="PTHR38481">
    <property type="entry name" value="HYALURONATE LYASE"/>
    <property type="match status" value="1"/>
</dbReference>
<protein>
    <submittedName>
        <fullName evidence="8">Polysaccharide lyase family 8 protein</fullName>
    </submittedName>
</protein>
<feature type="chain" id="PRO_5020612479" evidence="4">
    <location>
        <begin position="18"/>
        <end position="765"/>
    </location>
</feature>
<dbReference type="InterPro" id="IPR038970">
    <property type="entry name" value="Lyase_8"/>
</dbReference>
<dbReference type="Gene3D" id="2.70.98.10">
    <property type="match status" value="1"/>
</dbReference>
<evidence type="ECO:0000256" key="1">
    <source>
        <dbReference type="ARBA" id="ARBA00006699"/>
    </source>
</evidence>
<dbReference type="GO" id="GO:0030246">
    <property type="term" value="F:carbohydrate binding"/>
    <property type="evidence" value="ECO:0007669"/>
    <property type="project" value="InterPro"/>
</dbReference>
<comment type="similarity">
    <text evidence="1">Belongs to the polysaccharide lyase 8 family.</text>
</comment>
<dbReference type="PANTHER" id="PTHR38481:SF1">
    <property type="entry name" value="HYALURONATE LYASE"/>
    <property type="match status" value="1"/>
</dbReference>
<feature type="domain" description="Polysaccharide lyase family 8 C-terminal" evidence="6">
    <location>
        <begin position="650"/>
        <end position="723"/>
    </location>
</feature>
<dbReference type="InterPro" id="IPR014718">
    <property type="entry name" value="GH-type_carb-bd"/>
</dbReference>
<dbReference type="InterPro" id="IPR011071">
    <property type="entry name" value="Lyase_8-like_C"/>
</dbReference>
<dbReference type="OrthoDB" id="5980780at2759"/>
<evidence type="ECO:0000256" key="3">
    <source>
        <dbReference type="ARBA" id="ARBA00023239"/>
    </source>
</evidence>
<dbReference type="SUPFAM" id="SSF74650">
    <property type="entry name" value="Galactose mutarotase-like"/>
    <property type="match status" value="1"/>
</dbReference>
<dbReference type="InterPro" id="IPR011013">
    <property type="entry name" value="Gal_mutarotase_sf_dom"/>
</dbReference>
<accession>A0A4Q9N7A0</accession>
<sequence>MLLPLIGMAFALSVSDASVVPKAHATSDTSKAALDDIQTVTERRFATIVGATTGASSISTWLSTLQANGTWPDVDYTAGCDAPTANWKAATHWSRILTFSSAWHGGFKNAAQWVQSDQVRDAISSAMGFWFSNDFTNPSCLDSGGDAACPCGTPGLWNTNWFSNVIDVPTFVGEVCLLLGDSLSASELGSCTEMTGRSYATFTTGINGVSAITGANLQDIASIGIDEGLLTANASLVADAFSRVHADAVIQNVTKADGIRADGSFGQHTGIIYNGNYGKDYENDLFEFEIEAAGTQFQAGPDTQTALETLVDGDQWMIFRNIFTNVLHWDFSVLGRLLTDPVAAKHADSSINTNLTQLQVIGQIWNSDTVLDVFNNLSLNTTTANSGNLVGSRVFYANDYFVQRGSGYVTTLRMYSKRTQNTECTDEANPFGFHLADGTVYTHINGDEYEDIVAAWDWNLIPGITVDYGATALTCDMTRKTGTQTFVGGASDGLVAAVAMRYENPISKSLNWRKTWFFLEDDVQFVMVARITSSTTAPVLSVLDQRKATGDVLVNGATATSGNFSNPSTLWHGGVGYVFNVTDPVSLSVDVSTKTGYWSTIGSSSEPPVTVDMFTAYLTHNDITADISYLVYPATTSDSFATKAAAMDLHVIRNDGSISALVDIAHQTAYGVFWDAGKFAIPALTSGEAPITVQSSGTANIILHMDTWTVTVADPTQLLTTLTLNFTLGSGTAPAGWGSSKTKALQFTLPSGGIAGSSLTQTLPS</sequence>
<dbReference type="Gene3D" id="1.50.10.100">
    <property type="entry name" value="Chondroitin AC/alginate lyase"/>
    <property type="match status" value="1"/>
</dbReference>
<dbReference type="Pfam" id="PF08124">
    <property type="entry name" value="Lyase_8_N"/>
    <property type="match status" value="1"/>
</dbReference>
<evidence type="ECO:0000256" key="4">
    <source>
        <dbReference type="SAM" id="SignalP"/>
    </source>
</evidence>
<keyword evidence="3 8" id="KW-0456">Lyase</keyword>
<dbReference type="EMBL" id="ML143387">
    <property type="protein sequence ID" value="TBU35212.1"/>
    <property type="molecule type" value="Genomic_DNA"/>
</dbReference>
<evidence type="ECO:0000259" key="6">
    <source>
        <dbReference type="Pfam" id="PF02884"/>
    </source>
</evidence>